<evidence type="ECO:0000313" key="12">
    <source>
        <dbReference type="Proteomes" id="UP000028990"/>
    </source>
</evidence>
<dbReference type="GO" id="GO:0006397">
    <property type="term" value="P:mRNA processing"/>
    <property type="evidence" value="ECO:0007669"/>
    <property type="project" value="InterPro"/>
</dbReference>
<evidence type="ECO:0000256" key="5">
    <source>
        <dbReference type="ARBA" id="ARBA00022884"/>
    </source>
</evidence>
<protein>
    <submittedName>
        <fullName evidence="11">Heterogeneous nuclear ribonucleoprotein L-like</fullName>
    </submittedName>
</protein>
<sequence length="675" mass="75794">MSRYGRYGGETKVYVGNLGTGAGKGELERAFSYYGPLRTVWIARNPPGFAFVEFEDPRDAEDAVRGLDGKVICGSRVRVELSTGMPRRSRFDRPPARRPFDPNDRCYECGEKGHYAYDCHRYSRRRRSSRLDSECHEPYDIMLRRLANPTIKILLDLEIKTPVIGSQVYQGESYEVPESLEQDVIPETVYWALRETEAGGSHHKVSVSPVVHVRGLCESVVEADLVDALEKFGTICYVMMMPFKRQALVEFENIDSAKECVTFAADEPVYIAGQQAFFNYSTSKRITRPGNTDDPSGGNKVLLLSIQNPLYPITVDVLYTVCNPVGKVQRIVIFKRNGIQAMFMFESVLCAQKAKAALNGADIYAGCCTLKIEYARPTRLNVIRNDNDSWDYTKPYLGRRDRGKGRQRQAILGEHPSSFRHDGYGSHGPLLPLPSRYRMGSRDTPELVAYPLPQASSSYMHGGNPSGSVVMVSGLHQLKMNCSRVFNLFCLYGNIEKVKFMKTIPGTALVEMGDEYAVERAVTHLNNVKLFGKRLNVCVSKQHSVVPSQIFELEDGTSSYKDFAMSKNNRFTSAGQASKNIIQPPSCVLHYYNVPLCVTEETFTKLCNDHEVLTFIKYKVFDAKPSAKTLSGLLEWECKTDAVEALTALNHYQIRVPNGSNPYTLKLCFSTSSHL</sequence>
<dbReference type="InterPro" id="IPR034986">
    <property type="entry name" value="hnRPLL_RRM2"/>
</dbReference>
<accession>A0A091CUS1</accession>
<dbReference type="PROSITE" id="PS50158">
    <property type="entry name" value="ZF_CCHC"/>
    <property type="match status" value="1"/>
</dbReference>
<dbReference type="Pfam" id="PF22976">
    <property type="entry name" value="RRM_10"/>
    <property type="match status" value="1"/>
</dbReference>
<evidence type="ECO:0000313" key="11">
    <source>
        <dbReference type="EMBL" id="KFO23309.1"/>
    </source>
</evidence>
<dbReference type="NCBIfam" id="TIGR01649">
    <property type="entry name" value="hnRNP-L_PTB"/>
    <property type="match status" value="1"/>
</dbReference>
<keyword evidence="6 11" id="KW-0687">Ribonucleoprotein</keyword>
<keyword evidence="4" id="KW-0832">Ubl conjugation</keyword>
<dbReference type="CDD" id="cd12781">
    <property type="entry name" value="RRM1_hnRPLL"/>
    <property type="match status" value="1"/>
</dbReference>
<dbReference type="InterPro" id="IPR035979">
    <property type="entry name" value="RBD_domain_sf"/>
</dbReference>
<evidence type="ECO:0000256" key="4">
    <source>
        <dbReference type="ARBA" id="ARBA00022843"/>
    </source>
</evidence>
<keyword evidence="12" id="KW-1185">Reference proteome</keyword>
<dbReference type="CDD" id="cd12705">
    <property type="entry name" value="RRM4_hnRPLL"/>
    <property type="match status" value="1"/>
</dbReference>
<dbReference type="Pfam" id="PF00076">
    <property type="entry name" value="RRM_1"/>
    <property type="match status" value="2"/>
</dbReference>
<keyword evidence="3" id="KW-0677">Repeat</keyword>
<keyword evidence="1" id="KW-1017">Isopeptide bond</keyword>
<evidence type="ECO:0000256" key="8">
    <source>
        <dbReference type="PROSITE-ProRule" id="PRU00176"/>
    </source>
</evidence>
<dbReference type="InterPro" id="IPR021790">
    <property type="entry name" value="PTBP1-like_RRM2"/>
</dbReference>
<dbReference type="CDD" id="cd12700">
    <property type="entry name" value="RRM3_hnRPLL"/>
    <property type="match status" value="1"/>
</dbReference>
<dbReference type="PANTHER" id="PTHR15592">
    <property type="entry name" value="MATRIN 3/NUCLEAR PROTEIN 220-RELATED"/>
    <property type="match status" value="1"/>
</dbReference>
<dbReference type="eggNOG" id="KOG1456">
    <property type="taxonomic scope" value="Eukaryota"/>
</dbReference>
<dbReference type="GO" id="GO:0003723">
    <property type="term" value="F:RNA binding"/>
    <property type="evidence" value="ECO:0007669"/>
    <property type="project" value="UniProtKB-UniRule"/>
</dbReference>
<dbReference type="SUPFAM" id="SSF57756">
    <property type="entry name" value="Retrovirus zinc finger-like domains"/>
    <property type="match status" value="1"/>
</dbReference>
<dbReference type="InterPro" id="IPR012677">
    <property type="entry name" value="Nucleotide-bd_a/b_plait_sf"/>
</dbReference>
<dbReference type="InterPro" id="IPR001878">
    <property type="entry name" value="Znf_CCHC"/>
</dbReference>
<name>A0A091CUS1_FUKDA</name>
<dbReference type="InterPro" id="IPR034985">
    <property type="entry name" value="hnRPLL_RRM1"/>
</dbReference>
<gene>
    <name evidence="11" type="ORF">H920_15315</name>
</gene>
<feature type="domain" description="RRM" evidence="9">
    <location>
        <begin position="209"/>
        <end position="283"/>
    </location>
</feature>
<dbReference type="InterPro" id="IPR036875">
    <property type="entry name" value="Znf_CCHC_sf"/>
</dbReference>
<dbReference type="Pfam" id="PF11835">
    <property type="entry name" value="RRM_8"/>
    <property type="match status" value="1"/>
</dbReference>
<dbReference type="FunFam" id="3.30.70.330:FF:000104">
    <property type="entry name" value="Heterogeneous nuclear ribonucleoprotein L like"/>
    <property type="match status" value="1"/>
</dbReference>
<keyword evidence="7" id="KW-0479">Metal-binding</keyword>
<dbReference type="SUPFAM" id="SSF54928">
    <property type="entry name" value="RNA-binding domain, RBD"/>
    <property type="match status" value="3"/>
</dbReference>
<dbReference type="CDD" id="cd12786">
    <property type="entry name" value="RRM2_hnRPLL"/>
    <property type="match status" value="1"/>
</dbReference>
<dbReference type="CDD" id="cd12646">
    <property type="entry name" value="RRM_SRSF7"/>
    <property type="match status" value="1"/>
</dbReference>
<dbReference type="InterPro" id="IPR055204">
    <property type="entry name" value="HNRNPL_RRM"/>
</dbReference>
<dbReference type="InterPro" id="IPR006536">
    <property type="entry name" value="HnRNP-L/PTB"/>
</dbReference>
<feature type="domain" description="RRM" evidence="9">
    <location>
        <begin position="11"/>
        <end position="84"/>
    </location>
</feature>
<evidence type="ECO:0000256" key="7">
    <source>
        <dbReference type="PROSITE-ProRule" id="PRU00047"/>
    </source>
</evidence>
<dbReference type="Pfam" id="PF13893">
    <property type="entry name" value="RRM_5"/>
    <property type="match status" value="1"/>
</dbReference>
<dbReference type="AlphaFoldDB" id="A0A091CUS1"/>
<dbReference type="FunFam" id="3.30.70.330:FF:000078">
    <property type="entry name" value="serine/arginine-rich splicing factor 7 isoform X1"/>
    <property type="match status" value="1"/>
</dbReference>
<dbReference type="STRING" id="885580.ENSFDAP00000003309"/>
<dbReference type="PROSITE" id="PS50102">
    <property type="entry name" value="RRM"/>
    <property type="match status" value="3"/>
</dbReference>
<evidence type="ECO:0000256" key="2">
    <source>
        <dbReference type="ARBA" id="ARBA00022553"/>
    </source>
</evidence>
<dbReference type="Gene3D" id="4.10.60.10">
    <property type="entry name" value="Zinc finger, CCHC-type"/>
    <property type="match status" value="1"/>
</dbReference>
<evidence type="ECO:0000256" key="3">
    <source>
        <dbReference type="ARBA" id="ARBA00022737"/>
    </source>
</evidence>
<keyword evidence="7" id="KW-0863">Zinc-finger</keyword>
<dbReference type="InterPro" id="IPR000504">
    <property type="entry name" value="RRM_dom"/>
</dbReference>
<dbReference type="GO" id="GO:1990904">
    <property type="term" value="C:ribonucleoprotein complex"/>
    <property type="evidence" value="ECO:0007669"/>
    <property type="project" value="UniProtKB-KW"/>
</dbReference>
<dbReference type="EMBL" id="KN123782">
    <property type="protein sequence ID" value="KFO23309.1"/>
    <property type="molecule type" value="Genomic_DNA"/>
</dbReference>
<keyword evidence="2" id="KW-0597">Phosphoprotein</keyword>
<dbReference type="FunFam" id="3.30.70.330:FF:000072">
    <property type="entry name" value="heterogeneous nuclear ribonucleoprotein L isoform X1"/>
    <property type="match status" value="1"/>
</dbReference>
<feature type="domain" description="RRM" evidence="9">
    <location>
        <begin position="468"/>
        <end position="542"/>
    </location>
</feature>
<evidence type="ECO:0000256" key="1">
    <source>
        <dbReference type="ARBA" id="ARBA00022499"/>
    </source>
</evidence>
<proteinExistence type="predicted"/>
<dbReference type="FunFam" id="3.30.70.330:FF:000052">
    <property type="entry name" value="Heterogeneous nuclear ribonucleoprotein L like"/>
    <property type="match status" value="1"/>
</dbReference>
<organism evidence="11 12">
    <name type="scientific">Fukomys damarensis</name>
    <name type="common">Damaraland mole rat</name>
    <name type="synonym">Cryptomys damarensis</name>
    <dbReference type="NCBI Taxonomy" id="885580"/>
    <lineage>
        <taxon>Eukaryota</taxon>
        <taxon>Metazoa</taxon>
        <taxon>Chordata</taxon>
        <taxon>Craniata</taxon>
        <taxon>Vertebrata</taxon>
        <taxon>Euteleostomi</taxon>
        <taxon>Mammalia</taxon>
        <taxon>Eutheria</taxon>
        <taxon>Euarchontoglires</taxon>
        <taxon>Glires</taxon>
        <taxon>Rodentia</taxon>
        <taxon>Hystricomorpha</taxon>
        <taxon>Bathyergidae</taxon>
        <taxon>Fukomys</taxon>
    </lineage>
</organism>
<dbReference type="Gene3D" id="3.30.70.330">
    <property type="match status" value="5"/>
</dbReference>
<keyword evidence="5 8" id="KW-0694">RNA-binding</keyword>
<dbReference type="InterPro" id="IPR034987">
    <property type="entry name" value="hnRPLL_RRM4"/>
</dbReference>
<evidence type="ECO:0000259" key="10">
    <source>
        <dbReference type="PROSITE" id="PS50158"/>
    </source>
</evidence>
<dbReference type="InterPro" id="IPR034651">
    <property type="entry name" value="SRSF7_RRM"/>
</dbReference>
<dbReference type="GO" id="GO:0008270">
    <property type="term" value="F:zinc ion binding"/>
    <property type="evidence" value="ECO:0007669"/>
    <property type="project" value="UniProtKB-KW"/>
</dbReference>
<dbReference type="SMART" id="SM00360">
    <property type="entry name" value="RRM"/>
    <property type="match status" value="4"/>
</dbReference>
<evidence type="ECO:0000259" key="9">
    <source>
        <dbReference type="PROSITE" id="PS50102"/>
    </source>
</evidence>
<dbReference type="FunFam" id="3.30.70.330:FF:000073">
    <property type="entry name" value="Heterogeneous nuclear ribonucleoprotein L like"/>
    <property type="match status" value="1"/>
</dbReference>
<dbReference type="Proteomes" id="UP000028990">
    <property type="component" value="Unassembled WGS sequence"/>
</dbReference>
<reference evidence="11 12" key="1">
    <citation type="submission" date="2013-11" db="EMBL/GenBank/DDBJ databases">
        <title>The Damaraland mole rat (Fukomys damarensis) genome and evolution of African mole rats.</title>
        <authorList>
            <person name="Gladyshev V.N."/>
            <person name="Fang X."/>
        </authorList>
    </citation>
    <scope>NUCLEOTIDE SEQUENCE [LARGE SCALE GENOMIC DNA]</scope>
    <source>
        <tissue evidence="11">Liver</tissue>
    </source>
</reference>
<dbReference type="GO" id="GO:0005634">
    <property type="term" value="C:nucleus"/>
    <property type="evidence" value="ECO:0007669"/>
    <property type="project" value="InterPro"/>
</dbReference>
<evidence type="ECO:0000256" key="6">
    <source>
        <dbReference type="ARBA" id="ARBA00023274"/>
    </source>
</evidence>
<feature type="domain" description="CCHC-type" evidence="10">
    <location>
        <begin position="105"/>
        <end position="119"/>
    </location>
</feature>
<dbReference type="InterPro" id="IPR034983">
    <property type="entry name" value="hnRPLL_RRM3"/>
</dbReference>
<keyword evidence="7" id="KW-0862">Zinc</keyword>